<dbReference type="PRINTS" id="PR00081">
    <property type="entry name" value="GDHRDH"/>
</dbReference>
<dbReference type="InterPro" id="IPR036291">
    <property type="entry name" value="NAD(P)-bd_dom_sf"/>
</dbReference>
<dbReference type="InterPro" id="IPR051468">
    <property type="entry name" value="Fungal_SecMetab_SDRs"/>
</dbReference>
<dbReference type="Gene3D" id="3.40.50.720">
    <property type="entry name" value="NAD(P)-binding Rossmann-like Domain"/>
    <property type="match status" value="1"/>
</dbReference>
<dbReference type="PRINTS" id="PR00080">
    <property type="entry name" value="SDRFAMILY"/>
</dbReference>
<dbReference type="PANTHER" id="PTHR43544:SF33">
    <property type="entry name" value="C-FACTOR"/>
    <property type="match status" value="1"/>
</dbReference>
<evidence type="ECO:0000256" key="1">
    <source>
        <dbReference type="RuleBase" id="RU000363"/>
    </source>
</evidence>
<gene>
    <name evidence="2" type="ORF">KC01_LOCUS18023</name>
</gene>
<evidence type="ECO:0000313" key="2">
    <source>
        <dbReference type="EMBL" id="CAL1588179.1"/>
    </source>
</evidence>
<dbReference type="GO" id="GO:0005737">
    <property type="term" value="C:cytoplasm"/>
    <property type="evidence" value="ECO:0007669"/>
    <property type="project" value="TreeGrafter"/>
</dbReference>
<reference evidence="2 3" key="1">
    <citation type="submission" date="2024-04" db="EMBL/GenBank/DDBJ databases">
        <authorList>
            <person name="Waldvogel A.-M."/>
            <person name="Schoenle A."/>
        </authorList>
    </citation>
    <scope>NUCLEOTIDE SEQUENCE [LARGE SCALE GENOMIC DNA]</scope>
</reference>
<keyword evidence="3" id="KW-1185">Reference proteome</keyword>
<evidence type="ECO:0000313" key="3">
    <source>
        <dbReference type="Proteomes" id="UP001497482"/>
    </source>
</evidence>
<comment type="similarity">
    <text evidence="1">Belongs to the short-chain dehydrogenases/reductases (SDR) family.</text>
</comment>
<sequence length="282" mass="30184">MEEARAIVWCTVLGPELTEPTPPVLMSSKPISVLITGANRGLGLEMVRQMAETQGPIRALFACCRDPGGPRAEALQALAKKHKDTIKVVCMDTADQSSIKQSAQQVGSLLEGKGLNIIINNAGILTHSTVADSTPEDMASCFNTNVIGPMRVIQEFLPHLRTAAKDSGMSGMHCRKAAVVNISSSLGSVQSALQSYEGFKAVPYRVSKAALNMLNACATVELQKDEILCALLHPGWVQTDMGGENASINAEESVQGMLQVINSLTEKHNGALLDYRGQTIPW</sequence>
<evidence type="ECO:0008006" key="4">
    <source>
        <dbReference type="Google" id="ProtNLM"/>
    </source>
</evidence>
<dbReference type="Pfam" id="PF00106">
    <property type="entry name" value="adh_short"/>
    <property type="match status" value="1"/>
</dbReference>
<dbReference type="Proteomes" id="UP001497482">
    <property type="component" value="Chromosome 18"/>
</dbReference>
<dbReference type="AlphaFoldDB" id="A0AAV2KF05"/>
<accession>A0AAV2KF05</accession>
<dbReference type="EMBL" id="OZ035840">
    <property type="protein sequence ID" value="CAL1588179.1"/>
    <property type="molecule type" value="Genomic_DNA"/>
</dbReference>
<proteinExistence type="inferred from homology"/>
<organism evidence="2 3">
    <name type="scientific">Knipowitschia caucasica</name>
    <name type="common">Caucasian dwarf goby</name>
    <name type="synonym">Pomatoschistus caucasicus</name>
    <dbReference type="NCBI Taxonomy" id="637954"/>
    <lineage>
        <taxon>Eukaryota</taxon>
        <taxon>Metazoa</taxon>
        <taxon>Chordata</taxon>
        <taxon>Craniata</taxon>
        <taxon>Vertebrata</taxon>
        <taxon>Euteleostomi</taxon>
        <taxon>Actinopterygii</taxon>
        <taxon>Neopterygii</taxon>
        <taxon>Teleostei</taxon>
        <taxon>Neoteleostei</taxon>
        <taxon>Acanthomorphata</taxon>
        <taxon>Gobiaria</taxon>
        <taxon>Gobiiformes</taxon>
        <taxon>Gobioidei</taxon>
        <taxon>Gobiidae</taxon>
        <taxon>Gobiinae</taxon>
        <taxon>Knipowitschia</taxon>
    </lineage>
</organism>
<dbReference type="InterPro" id="IPR002347">
    <property type="entry name" value="SDR_fam"/>
</dbReference>
<name>A0AAV2KF05_KNICA</name>
<dbReference type="SUPFAM" id="SSF51735">
    <property type="entry name" value="NAD(P)-binding Rossmann-fold domains"/>
    <property type="match status" value="1"/>
</dbReference>
<dbReference type="PANTHER" id="PTHR43544">
    <property type="entry name" value="SHORT-CHAIN DEHYDROGENASE/REDUCTASE"/>
    <property type="match status" value="1"/>
</dbReference>
<protein>
    <recommendedName>
        <fullName evidence="4">C-factor-like</fullName>
    </recommendedName>
</protein>
<dbReference type="CDD" id="cd05325">
    <property type="entry name" value="carb_red_sniffer_like_SDR_c"/>
    <property type="match status" value="1"/>
</dbReference>
<dbReference type="GO" id="GO:0016491">
    <property type="term" value="F:oxidoreductase activity"/>
    <property type="evidence" value="ECO:0007669"/>
    <property type="project" value="TreeGrafter"/>
</dbReference>